<accession>A0A0W0FA98</accession>
<dbReference type="Proteomes" id="UP000054988">
    <property type="component" value="Unassembled WGS sequence"/>
</dbReference>
<dbReference type="EMBL" id="LATX01002184">
    <property type="protein sequence ID" value="KTB33227.1"/>
    <property type="molecule type" value="Genomic_DNA"/>
</dbReference>
<dbReference type="AlphaFoldDB" id="A0A0W0FA98"/>
<gene>
    <name evidence="1" type="ORF">WG66_14197</name>
</gene>
<reference evidence="1 2" key="1">
    <citation type="submission" date="2015-12" db="EMBL/GenBank/DDBJ databases">
        <title>Draft genome sequence of Moniliophthora roreri, the causal agent of frosty pod rot of cacao.</title>
        <authorList>
            <person name="Aime M.C."/>
            <person name="Diaz-Valderrama J.R."/>
            <person name="Kijpornyongpan T."/>
            <person name="Phillips-Mora W."/>
        </authorList>
    </citation>
    <scope>NUCLEOTIDE SEQUENCE [LARGE SCALE GENOMIC DNA]</scope>
    <source>
        <strain evidence="1 2">MCA 2952</strain>
    </source>
</reference>
<evidence type="ECO:0000313" key="1">
    <source>
        <dbReference type="EMBL" id="KTB33227.1"/>
    </source>
</evidence>
<protein>
    <submittedName>
        <fullName evidence="1">Uncharacterized protein</fullName>
    </submittedName>
</protein>
<evidence type="ECO:0000313" key="2">
    <source>
        <dbReference type="Proteomes" id="UP000054988"/>
    </source>
</evidence>
<name>A0A0W0FA98_MONRR</name>
<sequence length="31" mass="3476">MDRIILSDLGGSSQVFQSFRDLISNISEMDT</sequence>
<organism evidence="1 2">
    <name type="scientific">Moniliophthora roreri</name>
    <name type="common">Frosty pod rot fungus</name>
    <name type="synonym">Monilia roreri</name>
    <dbReference type="NCBI Taxonomy" id="221103"/>
    <lineage>
        <taxon>Eukaryota</taxon>
        <taxon>Fungi</taxon>
        <taxon>Dikarya</taxon>
        <taxon>Basidiomycota</taxon>
        <taxon>Agaricomycotina</taxon>
        <taxon>Agaricomycetes</taxon>
        <taxon>Agaricomycetidae</taxon>
        <taxon>Agaricales</taxon>
        <taxon>Marasmiineae</taxon>
        <taxon>Marasmiaceae</taxon>
        <taxon>Moniliophthora</taxon>
    </lineage>
</organism>
<proteinExistence type="predicted"/>
<comment type="caution">
    <text evidence="1">The sequence shown here is derived from an EMBL/GenBank/DDBJ whole genome shotgun (WGS) entry which is preliminary data.</text>
</comment>